<dbReference type="EMBL" id="KQ434783">
    <property type="protein sequence ID" value="KZC04898.1"/>
    <property type="molecule type" value="Genomic_DNA"/>
</dbReference>
<sequence length="81" mass="9421">MKQRTRLPKDQFTNVIRVDKARPEPPAPQPQKKKIETSRHDNALEGEERGRWNPNRAFFVVTKQRARLIHGRAVALKVVLV</sequence>
<reference evidence="2 3" key="1">
    <citation type="submission" date="2015-07" db="EMBL/GenBank/DDBJ databases">
        <title>The genome of Dufourea novaeangliae.</title>
        <authorList>
            <person name="Pan H."/>
            <person name="Kapheim K."/>
        </authorList>
    </citation>
    <scope>NUCLEOTIDE SEQUENCE [LARGE SCALE GENOMIC DNA]</scope>
    <source>
        <strain evidence="2">0120121106</strain>
        <tissue evidence="2">Whole body</tissue>
    </source>
</reference>
<evidence type="ECO:0000256" key="1">
    <source>
        <dbReference type="SAM" id="MobiDB-lite"/>
    </source>
</evidence>
<protein>
    <submittedName>
        <fullName evidence="2">Uncharacterized protein</fullName>
    </submittedName>
</protein>
<accession>A0A154P0X7</accession>
<feature type="compositionally biased region" description="Basic and acidic residues" evidence="1">
    <location>
        <begin position="33"/>
        <end position="49"/>
    </location>
</feature>
<feature type="region of interest" description="Disordered" evidence="1">
    <location>
        <begin position="1"/>
        <end position="49"/>
    </location>
</feature>
<gene>
    <name evidence="2" type="ORF">WN55_09697</name>
</gene>
<dbReference type="Proteomes" id="UP000076502">
    <property type="component" value="Unassembled WGS sequence"/>
</dbReference>
<keyword evidence="3" id="KW-1185">Reference proteome</keyword>
<organism evidence="2 3">
    <name type="scientific">Dufourea novaeangliae</name>
    <name type="common">Sweat bee</name>
    <dbReference type="NCBI Taxonomy" id="178035"/>
    <lineage>
        <taxon>Eukaryota</taxon>
        <taxon>Metazoa</taxon>
        <taxon>Ecdysozoa</taxon>
        <taxon>Arthropoda</taxon>
        <taxon>Hexapoda</taxon>
        <taxon>Insecta</taxon>
        <taxon>Pterygota</taxon>
        <taxon>Neoptera</taxon>
        <taxon>Endopterygota</taxon>
        <taxon>Hymenoptera</taxon>
        <taxon>Apocrita</taxon>
        <taxon>Aculeata</taxon>
        <taxon>Apoidea</taxon>
        <taxon>Anthophila</taxon>
        <taxon>Halictidae</taxon>
        <taxon>Rophitinae</taxon>
        <taxon>Dufourea</taxon>
    </lineage>
</organism>
<evidence type="ECO:0000313" key="3">
    <source>
        <dbReference type="Proteomes" id="UP000076502"/>
    </source>
</evidence>
<proteinExistence type="predicted"/>
<dbReference type="AlphaFoldDB" id="A0A154P0X7"/>
<evidence type="ECO:0000313" key="2">
    <source>
        <dbReference type="EMBL" id="KZC04898.1"/>
    </source>
</evidence>
<name>A0A154P0X7_DUFNO</name>